<dbReference type="RefSeq" id="WP_145240530.1">
    <property type="nucleotide sequence ID" value="NZ_CP036273.1"/>
</dbReference>
<name>A0A517XVK4_9BACT</name>
<dbReference type="Proteomes" id="UP000319576">
    <property type="component" value="Chromosome"/>
</dbReference>
<dbReference type="KEGG" id="uli:ETAA1_34840"/>
<keyword evidence="3" id="KW-1185">Reference proteome</keyword>
<gene>
    <name evidence="2" type="ORF">ETAA1_34840</name>
</gene>
<protein>
    <submittedName>
        <fullName evidence="2">Uncharacterized protein</fullName>
    </submittedName>
</protein>
<accession>A0A517XVK4</accession>
<feature type="region of interest" description="Disordered" evidence="1">
    <location>
        <begin position="86"/>
        <end position="133"/>
    </location>
</feature>
<dbReference type="EMBL" id="CP036273">
    <property type="protein sequence ID" value="QDU21517.1"/>
    <property type="molecule type" value="Genomic_DNA"/>
</dbReference>
<proteinExistence type="predicted"/>
<feature type="compositionally biased region" description="Low complexity" evidence="1">
    <location>
        <begin position="123"/>
        <end position="133"/>
    </location>
</feature>
<sequence>MPPPPRRDPFLSGMAPIDAEVLDAEVLDAEVLDAEVLDAEVLDAEVLDAEVLPAESVEQPAAKVPPLELDDGPAAVFDLDALDGAPLVRTTPAPPTPVVESQPPAPTGADLLSLDVDPPPKPTRMSARPATATRPAVRITFVCPGEQSPFGGRG</sequence>
<organism evidence="2 3">
    <name type="scientific">Urbifossiella limnaea</name>
    <dbReference type="NCBI Taxonomy" id="2528023"/>
    <lineage>
        <taxon>Bacteria</taxon>
        <taxon>Pseudomonadati</taxon>
        <taxon>Planctomycetota</taxon>
        <taxon>Planctomycetia</taxon>
        <taxon>Gemmatales</taxon>
        <taxon>Gemmataceae</taxon>
        <taxon>Urbifossiella</taxon>
    </lineage>
</organism>
<dbReference type="AlphaFoldDB" id="A0A517XVK4"/>
<evidence type="ECO:0000256" key="1">
    <source>
        <dbReference type="SAM" id="MobiDB-lite"/>
    </source>
</evidence>
<evidence type="ECO:0000313" key="2">
    <source>
        <dbReference type="EMBL" id="QDU21517.1"/>
    </source>
</evidence>
<reference evidence="2 3" key="1">
    <citation type="submission" date="2019-02" db="EMBL/GenBank/DDBJ databases">
        <title>Deep-cultivation of Planctomycetes and their phenomic and genomic characterization uncovers novel biology.</title>
        <authorList>
            <person name="Wiegand S."/>
            <person name="Jogler M."/>
            <person name="Boedeker C."/>
            <person name="Pinto D."/>
            <person name="Vollmers J."/>
            <person name="Rivas-Marin E."/>
            <person name="Kohn T."/>
            <person name="Peeters S.H."/>
            <person name="Heuer A."/>
            <person name="Rast P."/>
            <person name="Oberbeckmann S."/>
            <person name="Bunk B."/>
            <person name="Jeske O."/>
            <person name="Meyerdierks A."/>
            <person name="Storesund J.E."/>
            <person name="Kallscheuer N."/>
            <person name="Luecker S."/>
            <person name="Lage O.M."/>
            <person name="Pohl T."/>
            <person name="Merkel B.J."/>
            <person name="Hornburger P."/>
            <person name="Mueller R.-W."/>
            <person name="Bruemmer F."/>
            <person name="Labrenz M."/>
            <person name="Spormann A.M."/>
            <person name="Op den Camp H."/>
            <person name="Overmann J."/>
            <person name="Amann R."/>
            <person name="Jetten M.S.M."/>
            <person name="Mascher T."/>
            <person name="Medema M.H."/>
            <person name="Devos D.P."/>
            <person name="Kaster A.-K."/>
            <person name="Ovreas L."/>
            <person name="Rohde M."/>
            <person name="Galperin M.Y."/>
            <person name="Jogler C."/>
        </authorList>
    </citation>
    <scope>NUCLEOTIDE SEQUENCE [LARGE SCALE GENOMIC DNA]</scope>
    <source>
        <strain evidence="2 3">ETA_A1</strain>
    </source>
</reference>
<evidence type="ECO:0000313" key="3">
    <source>
        <dbReference type="Proteomes" id="UP000319576"/>
    </source>
</evidence>